<comment type="caution">
    <text evidence="2">The sequence shown here is derived from an EMBL/GenBank/DDBJ whole genome shotgun (WGS) entry which is preliminary data.</text>
</comment>
<accession>A0A482WV87</accession>
<dbReference type="OrthoDB" id="6335931at2759"/>
<protein>
    <recommendedName>
        <fullName evidence="4">DUF19 domain-containing protein</fullName>
    </recommendedName>
</protein>
<evidence type="ECO:0008006" key="4">
    <source>
        <dbReference type="Google" id="ProtNLM"/>
    </source>
</evidence>
<organism evidence="2 3">
    <name type="scientific">Laodelphax striatellus</name>
    <name type="common">Small brown planthopper</name>
    <name type="synonym">Delphax striatella</name>
    <dbReference type="NCBI Taxonomy" id="195883"/>
    <lineage>
        <taxon>Eukaryota</taxon>
        <taxon>Metazoa</taxon>
        <taxon>Ecdysozoa</taxon>
        <taxon>Arthropoda</taxon>
        <taxon>Hexapoda</taxon>
        <taxon>Insecta</taxon>
        <taxon>Pterygota</taxon>
        <taxon>Neoptera</taxon>
        <taxon>Paraneoptera</taxon>
        <taxon>Hemiptera</taxon>
        <taxon>Auchenorrhyncha</taxon>
        <taxon>Fulgoroidea</taxon>
        <taxon>Delphacidae</taxon>
        <taxon>Criomorphinae</taxon>
        <taxon>Laodelphax</taxon>
    </lineage>
</organism>
<evidence type="ECO:0000313" key="2">
    <source>
        <dbReference type="EMBL" id="RZF37525.1"/>
    </source>
</evidence>
<sequence length="246" mass="27274">MNDFGLKVLLLTSTVFLEGVVCQSDDYADGCLPQLADRCFTGLMALIPCHLQTSHGCTNDQRTEIDAFCNGINDALSCSSDIIDSDCSVAEGRKTFDNWLKGLDAVRAFFCSQNNQSMTVIGQNAHCWDLRTFIECVNKRAQIDHVVKLLQSMLDKNECIFLVGTTSECNALAIVTDNKGPYCSASQSMEVMGEAIHTFFTNAKCQWEPQRCGLPSSANKVHMSFGMYLIILLTTEAVFHAVRRFH</sequence>
<proteinExistence type="predicted"/>
<keyword evidence="3" id="KW-1185">Reference proteome</keyword>
<evidence type="ECO:0000313" key="3">
    <source>
        <dbReference type="Proteomes" id="UP000291343"/>
    </source>
</evidence>
<dbReference type="Proteomes" id="UP000291343">
    <property type="component" value="Unassembled WGS sequence"/>
</dbReference>
<name>A0A482WV87_LAOST</name>
<feature type="chain" id="PRO_5019737096" description="DUF19 domain-containing protein" evidence="1">
    <location>
        <begin position="23"/>
        <end position="246"/>
    </location>
</feature>
<keyword evidence="1" id="KW-0732">Signal</keyword>
<dbReference type="AlphaFoldDB" id="A0A482WV87"/>
<evidence type="ECO:0000256" key="1">
    <source>
        <dbReference type="SAM" id="SignalP"/>
    </source>
</evidence>
<feature type="signal peptide" evidence="1">
    <location>
        <begin position="1"/>
        <end position="22"/>
    </location>
</feature>
<dbReference type="EMBL" id="QKKF02023962">
    <property type="protein sequence ID" value="RZF37525.1"/>
    <property type="molecule type" value="Genomic_DNA"/>
</dbReference>
<gene>
    <name evidence="2" type="ORF">LSTR_LSTR008563</name>
</gene>
<dbReference type="InParanoid" id="A0A482WV87"/>
<reference evidence="2 3" key="1">
    <citation type="journal article" date="2017" name="Gigascience">
        <title>Genome sequence of the small brown planthopper, Laodelphax striatellus.</title>
        <authorList>
            <person name="Zhu J."/>
            <person name="Jiang F."/>
            <person name="Wang X."/>
            <person name="Yang P."/>
            <person name="Bao Y."/>
            <person name="Zhao W."/>
            <person name="Wang W."/>
            <person name="Lu H."/>
            <person name="Wang Q."/>
            <person name="Cui N."/>
            <person name="Li J."/>
            <person name="Chen X."/>
            <person name="Luo L."/>
            <person name="Yu J."/>
            <person name="Kang L."/>
            <person name="Cui F."/>
        </authorList>
    </citation>
    <scope>NUCLEOTIDE SEQUENCE [LARGE SCALE GENOMIC DNA]</scope>
    <source>
        <strain evidence="2">Lst14</strain>
    </source>
</reference>